<dbReference type="InterPro" id="IPR028349">
    <property type="entry name" value="PafC-like"/>
</dbReference>
<dbReference type="PANTHER" id="PTHR34580">
    <property type="match status" value="1"/>
</dbReference>
<dbReference type="InterPro" id="IPR051534">
    <property type="entry name" value="CBASS_pafABC_assoc_protein"/>
</dbReference>
<accession>A0ABP9Q2N2</accession>
<dbReference type="InterPro" id="IPR057727">
    <property type="entry name" value="WCX_dom"/>
</dbReference>
<protein>
    <submittedName>
        <fullName evidence="4">WYL domain-containing protein</fullName>
    </submittedName>
</protein>
<dbReference type="PIRSF" id="PIRSF016838">
    <property type="entry name" value="PafC"/>
    <property type="match status" value="1"/>
</dbReference>
<dbReference type="Pfam" id="PF25583">
    <property type="entry name" value="WCX"/>
    <property type="match status" value="1"/>
</dbReference>
<proteinExistence type="predicted"/>
<dbReference type="InterPro" id="IPR026881">
    <property type="entry name" value="WYL_dom"/>
</dbReference>
<organism evidence="4 5">
    <name type="scientific">Nocardioides marinquilinus</name>
    <dbReference type="NCBI Taxonomy" id="1210400"/>
    <lineage>
        <taxon>Bacteria</taxon>
        <taxon>Bacillati</taxon>
        <taxon>Actinomycetota</taxon>
        <taxon>Actinomycetes</taxon>
        <taxon>Propionibacteriales</taxon>
        <taxon>Nocardioidaceae</taxon>
        <taxon>Nocardioides</taxon>
    </lineage>
</organism>
<evidence type="ECO:0000313" key="5">
    <source>
        <dbReference type="Proteomes" id="UP001500221"/>
    </source>
</evidence>
<feature type="domain" description="WCX" evidence="3">
    <location>
        <begin position="265"/>
        <end position="339"/>
    </location>
</feature>
<keyword evidence="5" id="KW-1185">Reference proteome</keyword>
<evidence type="ECO:0000259" key="3">
    <source>
        <dbReference type="Pfam" id="PF25583"/>
    </source>
</evidence>
<feature type="domain" description="PafC HTH" evidence="2">
    <location>
        <begin position="13"/>
        <end position="137"/>
    </location>
</feature>
<sequence>MSAREAAGHNAREQVGRLLTLVPYLYSRGSVRLDDAAAALDVTPEVLLRDLKVLFMCGLPGGYPDELIDVDIDALQGDDGRVRSEGVVTVSNADYLARPMRLTPVEATAMIVALRALRAGAAPETAEIVDRALAKLESAAAAGPVPIGAAPETEPTADAGALAAETALADLAARLDDAAARAVQVELDYYVPARDEMSHRVVDPRGVVRRDGHAYLDAYCHLAEAPRLFRLDRVADARVLDTPVTTEPAAPRDLAEGLFAQADDVTTVTLRLAPAAQWVTEYYPVEAVRPVPGGDVEVDLQVADARWLTKLLLRLAPNAWVTEPGSLATGAADAARATLGLYRG</sequence>
<dbReference type="InterPro" id="IPR043839">
    <property type="entry name" value="PafC_HTH"/>
</dbReference>
<comment type="caution">
    <text evidence="4">The sequence shown here is derived from an EMBL/GenBank/DDBJ whole genome shotgun (WGS) entry which is preliminary data.</text>
</comment>
<evidence type="ECO:0000313" key="4">
    <source>
        <dbReference type="EMBL" id="GAA5156042.1"/>
    </source>
</evidence>
<dbReference type="PANTHER" id="PTHR34580:SF1">
    <property type="entry name" value="PROTEIN PAFC"/>
    <property type="match status" value="1"/>
</dbReference>
<dbReference type="Pfam" id="PF19187">
    <property type="entry name" value="HTH_PafC"/>
    <property type="match status" value="1"/>
</dbReference>
<dbReference type="PROSITE" id="PS52050">
    <property type="entry name" value="WYL"/>
    <property type="match status" value="1"/>
</dbReference>
<feature type="domain" description="WYL" evidence="1">
    <location>
        <begin position="173"/>
        <end position="239"/>
    </location>
</feature>
<evidence type="ECO:0000259" key="1">
    <source>
        <dbReference type="Pfam" id="PF13280"/>
    </source>
</evidence>
<gene>
    <name evidence="4" type="ORF">GCM10023340_42840</name>
</gene>
<dbReference type="Proteomes" id="UP001500221">
    <property type="component" value="Unassembled WGS sequence"/>
</dbReference>
<name>A0ABP9Q2N2_9ACTN</name>
<dbReference type="RefSeq" id="WP_345463821.1">
    <property type="nucleotide sequence ID" value="NZ_BAABKG010000007.1"/>
</dbReference>
<dbReference type="Pfam" id="PF13280">
    <property type="entry name" value="WYL"/>
    <property type="match status" value="1"/>
</dbReference>
<dbReference type="EMBL" id="BAABKG010000007">
    <property type="protein sequence ID" value="GAA5156042.1"/>
    <property type="molecule type" value="Genomic_DNA"/>
</dbReference>
<reference evidence="5" key="1">
    <citation type="journal article" date="2019" name="Int. J. Syst. Evol. Microbiol.">
        <title>The Global Catalogue of Microorganisms (GCM) 10K type strain sequencing project: providing services to taxonomists for standard genome sequencing and annotation.</title>
        <authorList>
            <consortium name="The Broad Institute Genomics Platform"/>
            <consortium name="The Broad Institute Genome Sequencing Center for Infectious Disease"/>
            <person name="Wu L."/>
            <person name="Ma J."/>
        </authorList>
    </citation>
    <scope>NUCLEOTIDE SEQUENCE [LARGE SCALE GENOMIC DNA]</scope>
    <source>
        <strain evidence="5">JCM 18459</strain>
    </source>
</reference>
<evidence type="ECO:0000259" key="2">
    <source>
        <dbReference type="Pfam" id="PF19187"/>
    </source>
</evidence>